<proteinExistence type="predicted"/>
<keyword evidence="1" id="KW-0732">Signal</keyword>
<evidence type="ECO:0000313" key="3">
    <source>
        <dbReference type="EMBL" id="PCK31742.1"/>
    </source>
</evidence>
<reference evidence="3" key="2">
    <citation type="submission" date="2017-06" db="EMBL/GenBank/DDBJ databases">
        <authorList>
            <person name="Kim H.J."/>
            <person name="Triplett B.A."/>
        </authorList>
    </citation>
    <scope>NUCLEOTIDE SEQUENCE</scope>
    <source>
        <strain evidence="3">36Y_RITHPW</strain>
    </source>
</reference>
<dbReference type="Proteomes" id="UP000258102">
    <property type="component" value="Chromosome 1"/>
</dbReference>
<dbReference type="EMBL" id="CP031761">
    <property type="protein sequence ID" value="AXR01515.1"/>
    <property type="molecule type" value="Genomic_DNA"/>
</dbReference>
<organism evidence="3 5">
    <name type="scientific">Pseudoalteromonas piscicida</name>
    <dbReference type="NCBI Taxonomy" id="43662"/>
    <lineage>
        <taxon>Bacteria</taxon>
        <taxon>Pseudomonadati</taxon>
        <taxon>Pseudomonadota</taxon>
        <taxon>Gammaproteobacteria</taxon>
        <taxon>Alteromonadales</taxon>
        <taxon>Pseudoalteromonadaceae</taxon>
        <taxon>Pseudoalteromonas</taxon>
    </lineage>
</organism>
<protein>
    <submittedName>
        <fullName evidence="2">VWA domain-containing protein</fullName>
    </submittedName>
</protein>
<dbReference type="RefSeq" id="WP_039492137.1">
    <property type="nucleotide sequence ID" value="NZ_CP021646.1"/>
</dbReference>
<feature type="signal peptide" evidence="1">
    <location>
        <begin position="1"/>
        <end position="22"/>
    </location>
</feature>
<accession>A0A0F4PBD3</accession>
<dbReference type="Gene3D" id="3.40.50.410">
    <property type="entry name" value="von Willebrand factor, type A domain"/>
    <property type="match status" value="1"/>
</dbReference>
<sequence>MMKILVSAIVLATTMSSFNSLAAPESYGVLFLDRSSSMNTLRPDGQSRCSFSKQQAVQKVSKFFLDATINGQQLNVKTFASGGQIQSLTNGFVGFNAAMMALYQLDPEGCSGLTALAQAMCDGADELRANYSTEAANGALLRVYGSTDGGENDSPVSSCGGSNWQTSVTSKYLFELPPVQFNATIYTGTVQNILANKDKMYVLDVSSASQSVSSTPTFQFLKQLSIDTGGTYEEISDSDGGDPGDW</sequence>
<dbReference type="KEGG" id="ppis:B1L02_12635"/>
<gene>
    <name evidence="3" type="ORF">CEX98_10850</name>
    <name evidence="4" type="ORF">CWB74_01025</name>
    <name evidence="2" type="ORF">D0511_05095</name>
</gene>
<dbReference type="EMBL" id="PNEL01000005">
    <property type="protein sequence ID" value="TMN82292.1"/>
    <property type="molecule type" value="Genomic_DNA"/>
</dbReference>
<dbReference type="Proteomes" id="UP000305423">
    <property type="component" value="Unassembled WGS sequence"/>
</dbReference>
<keyword evidence="5" id="KW-1185">Reference proteome</keyword>
<evidence type="ECO:0000313" key="6">
    <source>
        <dbReference type="Proteomes" id="UP000258102"/>
    </source>
</evidence>
<evidence type="ECO:0000313" key="5">
    <source>
        <dbReference type="Proteomes" id="UP000228621"/>
    </source>
</evidence>
<dbReference type="InterPro" id="IPR036465">
    <property type="entry name" value="vWFA_dom_sf"/>
</dbReference>
<dbReference type="OrthoDB" id="6300593at2"/>
<evidence type="ECO:0000256" key="1">
    <source>
        <dbReference type="SAM" id="SignalP"/>
    </source>
</evidence>
<evidence type="ECO:0000313" key="2">
    <source>
        <dbReference type="EMBL" id="AXR01515.1"/>
    </source>
</evidence>
<evidence type="ECO:0000313" key="4">
    <source>
        <dbReference type="EMBL" id="TMN82292.1"/>
    </source>
</evidence>
<dbReference type="AlphaFoldDB" id="A0A0F4PBD3"/>
<reference evidence="5" key="5">
    <citation type="journal article" date="2019" name="Genome Announc.">
        <title>Draft Genome Sequence of Pseudoalteromonas piscicida Strain 36Y ROTHPW, an Hypersaline Seawater Isolate from the South Coast of Sonora, Mexico.</title>
        <authorList>
            <person name="Sanchez-Diaz R."/>
            <person name="Molina-Garza Z.J."/>
            <person name="Cruz-Suarez L.E."/>
            <person name="Selvin J."/>
            <person name="Kiran G.S."/>
            <person name="Ibarra-Gamez J.C."/>
            <person name="Gomez-Gil B."/>
            <person name="Galaviz-Silva L."/>
        </authorList>
    </citation>
    <scope>NUCLEOTIDE SEQUENCE [LARGE SCALE GENOMIC DNA]</scope>
    <source>
        <strain evidence="5">36Y_RITHPW</strain>
    </source>
</reference>
<dbReference type="SUPFAM" id="SSF53300">
    <property type="entry name" value="vWA-like"/>
    <property type="match status" value="1"/>
</dbReference>
<reference evidence="7" key="6">
    <citation type="submission" date="2019-06" db="EMBL/GenBank/DDBJ databases">
        <title>Co-occurence of chitin degradation, pigmentation and bioactivity in marine Pseudoalteromonas.</title>
        <authorList>
            <person name="Sonnenschein E.C."/>
            <person name="Bech P.K."/>
        </authorList>
    </citation>
    <scope>NUCLEOTIDE SEQUENCE [LARGE SCALE GENOMIC DNA]</scope>
    <source>
        <strain evidence="7">S1607</strain>
    </source>
</reference>
<reference evidence="2 6" key="4">
    <citation type="submission" date="2018-08" db="EMBL/GenBank/DDBJ databases">
        <title>Whole Genome Sequences of Two Pseudoalteromonas piscicida Strains, DE1-A and DE2-A, which Exhibit Strong Antibacterial Activity against Vibrio vulnificus.</title>
        <authorList>
            <person name="Richards G.P."/>
            <person name="Needleman D.S."/>
            <person name="Watson M.A."/>
            <person name="Polson S.W."/>
        </authorList>
    </citation>
    <scope>NUCLEOTIDE SEQUENCE [LARGE SCALE GENOMIC DNA]</scope>
    <source>
        <strain evidence="2 6">DE2-A</strain>
    </source>
</reference>
<dbReference type="EMBL" id="NKHF01000046">
    <property type="protein sequence ID" value="PCK31742.1"/>
    <property type="molecule type" value="Genomic_DNA"/>
</dbReference>
<reference evidence="4" key="7">
    <citation type="submission" date="2019-09" db="EMBL/GenBank/DDBJ databases">
        <title>Co-occurence of chitin degradation, pigmentation and bioactivity in marine Pseudoalteromonas.</title>
        <authorList>
            <person name="Sonnenschein E.C."/>
            <person name="Bech P.K."/>
        </authorList>
    </citation>
    <scope>NUCLEOTIDE SEQUENCE</scope>
    <source>
        <strain evidence="4">S1607</strain>
    </source>
</reference>
<reference evidence="4 7" key="3">
    <citation type="submission" date="2017-12" db="EMBL/GenBank/DDBJ databases">
        <authorList>
            <person name="Paulsen S."/>
            <person name="Gram L.K."/>
        </authorList>
    </citation>
    <scope>NUCLEOTIDE SEQUENCE [LARGE SCALE GENOMIC DNA]</scope>
    <source>
        <strain evidence="4 7">S1607</strain>
    </source>
</reference>
<evidence type="ECO:0000313" key="7">
    <source>
        <dbReference type="Proteomes" id="UP000305423"/>
    </source>
</evidence>
<name>A0A0F4PBD3_PSEO7</name>
<feature type="chain" id="PRO_5015038189" evidence="1">
    <location>
        <begin position="23"/>
        <end position="246"/>
    </location>
</feature>
<dbReference type="Proteomes" id="UP000228621">
    <property type="component" value="Unassembled WGS sequence"/>
</dbReference>
<reference evidence="3" key="1">
    <citation type="journal article" date="2017" name="Genome Announc.">
        <title>Draft Genome Sequence of Pseudoalteromonas piscicida Strain 36Y ROTHPW, an Hypersaline Seawater Isolate from the South Coast of Sonora, Mexico.</title>
        <authorList>
            <person name="Sanchez-Diaz R."/>
            <person name="Molina-Garza Z.J."/>
            <person name="Cruz-Suarez L.E."/>
            <person name="Selvin J."/>
            <person name="Kiran G.S."/>
            <person name="Ibarra-Gamez J.C."/>
            <person name="Gomez-Gil B."/>
            <person name="Galaviz-Silva L."/>
        </authorList>
    </citation>
    <scope>NUCLEOTIDE SEQUENCE [LARGE SCALE GENOMIC DNA]</scope>
    <source>
        <strain evidence="3">36Y_RITHPW</strain>
    </source>
</reference>